<keyword evidence="2" id="KW-1185">Reference proteome</keyword>
<reference evidence="1 2" key="1">
    <citation type="submission" date="2023-08" db="EMBL/GenBank/DDBJ databases">
        <title>A Necator americanus chromosomal reference genome.</title>
        <authorList>
            <person name="Ilik V."/>
            <person name="Petrzelkova K.J."/>
            <person name="Pardy F."/>
            <person name="Fuh T."/>
            <person name="Niatou-Singa F.S."/>
            <person name="Gouil Q."/>
            <person name="Baker L."/>
            <person name="Ritchie M.E."/>
            <person name="Jex A.R."/>
            <person name="Gazzola D."/>
            <person name="Li H."/>
            <person name="Toshio Fujiwara R."/>
            <person name="Zhan B."/>
            <person name="Aroian R.V."/>
            <person name="Pafco B."/>
            <person name="Schwarz E.M."/>
        </authorList>
    </citation>
    <scope>NUCLEOTIDE SEQUENCE [LARGE SCALE GENOMIC DNA]</scope>
    <source>
        <strain evidence="1 2">Aroian</strain>
        <tissue evidence="1">Whole animal</tissue>
    </source>
</reference>
<evidence type="ECO:0008006" key="3">
    <source>
        <dbReference type="Google" id="ProtNLM"/>
    </source>
</evidence>
<protein>
    <recommendedName>
        <fullName evidence="3">DUF268 domain-containing protein</fullName>
    </recommendedName>
</protein>
<gene>
    <name evidence="1" type="primary">Necator_chrIV.g13376</name>
    <name evidence="1" type="ORF">RB195_000085</name>
</gene>
<name>A0ABR1D9L0_NECAM</name>
<sequence length="360" mass="41335">MTIKHAAYAAFCCCPIPDTRWTLQFQLLSGNISSSFEDNPLCNVTDEDGIPYRDTISTAKGLVTYDEIDRNVFHPNNYRIVKPSFPIPKLDFISRPTCEKVFEDWLEIAKGPAPQEPPRTIRNSEKNAYLLNGYSVEHRNVYSNEKAKPTKVIWDKIGIMMNMPRKWVTAYGTQGLSVYYALRDYPVKDMVGFVIGSQRPWIEVQALRSGASKVYTVEYQETKIVGTEKIIYINPITFAEQWKDNMDKFDFAISFSSIEHSGLGRYGDPPDPIGDLREVQKVLCLLKKGGLFFIGLPRGRDGILYNLHRLYGRIRLAMIMAGFELIAVYTGNSPYPQYPRREDFEILTNHEQELYVLRKP</sequence>
<evidence type="ECO:0000313" key="1">
    <source>
        <dbReference type="EMBL" id="KAK6746595.1"/>
    </source>
</evidence>
<dbReference type="Pfam" id="PF03269">
    <property type="entry name" value="DUF268"/>
    <property type="match status" value="1"/>
</dbReference>
<dbReference type="Proteomes" id="UP001303046">
    <property type="component" value="Unassembled WGS sequence"/>
</dbReference>
<organism evidence="1 2">
    <name type="scientific">Necator americanus</name>
    <name type="common">Human hookworm</name>
    <dbReference type="NCBI Taxonomy" id="51031"/>
    <lineage>
        <taxon>Eukaryota</taxon>
        <taxon>Metazoa</taxon>
        <taxon>Ecdysozoa</taxon>
        <taxon>Nematoda</taxon>
        <taxon>Chromadorea</taxon>
        <taxon>Rhabditida</taxon>
        <taxon>Rhabditina</taxon>
        <taxon>Rhabditomorpha</taxon>
        <taxon>Strongyloidea</taxon>
        <taxon>Ancylostomatidae</taxon>
        <taxon>Bunostominae</taxon>
        <taxon>Necator</taxon>
    </lineage>
</organism>
<accession>A0ABR1D9L0</accession>
<comment type="caution">
    <text evidence="1">The sequence shown here is derived from an EMBL/GenBank/DDBJ whole genome shotgun (WGS) entry which is preliminary data.</text>
</comment>
<evidence type="ECO:0000313" key="2">
    <source>
        <dbReference type="Proteomes" id="UP001303046"/>
    </source>
</evidence>
<dbReference type="InterPro" id="IPR004951">
    <property type="entry name" value="DUF268_CAE_spp"/>
</dbReference>
<dbReference type="InterPro" id="IPR029063">
    <property type="entry name" value="SAM-dependent_MTases_sf"/>
</dbReference>
<dbReference type="EMBL" id="JAVFWL010000004">
    <property type="protein sequence ID" value="KAK6746595.1"/>
    <property type="molecule type" value="Genomic_DNA"/>
</dbReference>
<proteinExistence type="predicted"/>
<dbReference type="SUPFAM" id="SSF53335">
    <property type="entry name" value="S-adenosyl-L-methionine-dependent methyltransferases"/>
    <property type="match status" value="1"/>
</dbReference>